<organism evidence="2 3">
    <name type="scientific">Aldrovandia affinis</name>
    <dbReference type="NCBI Taxonomy" id="143900"/>
    <lineage>
        <taxon>Eukaryota</taxon>
        <taxon>Metazoa</taxon>
        <taxon>Chordata</taxon>
        <taxon>Craniata</taxon>
        <taxon>Vertebrata</taxon>
        <taxon>Euteleostomi</taxon>
        <taxon>Actinopterygii</taxon>
        <taxon>Neopterygii</taxon>
        <taxon>Teleostei</taxon>
        <taxon>Notacanthiformes</taxon>
        <taxon>Halosauridae</taxon>
        <taxon>Aldrovandia</taxon>
    </lineage>
</organism>
<dbReference type="AlphaFoldDB" id="A0AAD7TEY4"/>
<proteinExistence type="predicted"/>
<evidence type="ECO:0000256" key="1">
    <source>
        <dbReference type="SAM" id="MobiDB-lite"/>
    </source>
</evidence>
<feature type="compositionally biased region" description="Polar residues" evidence="1">
    <location>
        <begin position="114"/>
        <end position="128"/>
    </location>
</feature>
<protein>
    <submittedName>
        <fullName evidence="2">Uncharacterized protein</fullName>
    </submittedName>
</protein>
<name>A0AAD7TEY4_9TELE</name>
<evidence type="ECO:0000313" key="3">
    <source>
        <dbReference type="Proteomes" id="UP001221898"/>
    </source>
</evidence>
<feature type="region of interest" description="Disordered" evidence="1">
    <location>
        <begin position="114"/>
        <end position="164"/>
    </location>
</feature>
<comment type="caution">
    <text evidence="2">The sequence shown here is derived from an EMBL/GenBank/DDBJ whole genome shotgun (WGS) entry which is preliminary data.</text>
</comment>
<accession>A0AAD7TEY4</accession>
<gene>
    <name evidence="2" type="ORF">AAFF_G00003320</name>
</gene>
<evidence type="ECO:0000313" key="2">
    <source>
        <dbReference type="EMBL" id="KAJ8418833.1"/>
    </source>
</evidence>
<dbReference type="EMBL" id="JAINUG010000001">
    <property type="protein sequence ID" value="KAJ8418833.1"/>
    <property type="molecule type" value="Genomic_DNA"/>
</dbReference>
<reference evidence="2" key="1">
    <citation type="journal article" date="2023" name="Science">
        <title>Genome structures resolve the early diversification of teleost fishes.</title>
        <authorList>
            <person name="Parey E."/>
            <person name="Louis A."/>
            <person name="Montfort J."/>
            <person name="Bouchez O."/>
            <person name="Roques C."/>
            <person name="Iampietro C."/>
            <person name="Lluch J."/>
            <person name="Castinel A."/>
            <person name="Donnadieu C."/>
            <person name="Desvignes T."/>
            <person name="Floi Bucao C."/>
            <person name="Jouanno E."/>
            <person name="Wen M."/>
            <person name="Mejri S."/>
            <person name="Dirks R."/>
            <person name="Jansen H."/>
            <person name="Henkel C."/>
            <person name="Chen W.J."/>
            <person name="Zahm M."/>
            <person name="Cabau C."/>
            <person name="Klopp C."/>
            <person name="Thompson A.W."/>
            <person name="Robinson-Rechavi M."/>
            <person name="Braasch I."/>
            <person name="Lecointre G."/>
            <person name="Bobe J."/>
            <person name="Postlethwait J.H."/>
            <person name="Berthelot C."/>
            <person name="Roest Crollius H."/>
            <person name="Guiguen Y."/>
        </authorList>
    </citation>
    <scope>NUCLEOTIDE SEQUENCE</scope>
    <source>
        <strain evidence="2">NC1722</strain>
    </source>
</reference>
<keyword evidence="3" id="KW-1185">Reference proteome</keyword>
<dbReference type="Proteomes" id="UP001221898">
    <property type="component" value="Unassembled WGS sequence"/>
</dbReference>
<sequence length="164" mass="17702">MVLLKVGSKVGYHNARQGFWKQLSQPEESWAALQKAVWSIERHRLPLDVLMHIATAGALLAGTPSGLGTCRGFVPACGTPHPAECRGVGDPRSWSQTESQPPVSLGVCGGMTHNMQSGHWPSPGSSWRQPKRLRPPGTPSPHMEIDASMCGHPHAGEQHPQGQR</sequence>